<keyword evidence="4 6" id="KW-0067">ATP-binding</keyword>
<dbReference type="InterPro" id="IPR027417">
    <property type="entry name" value="P-loop_NTPase"/>
</dbReference>
<dbReference type="InterPro" id="IPR003593">
    <property type="entry name" value="AAA+_ATPase"/>
</dbReference>
<evidence type="ECO:0000313" key="7">
    <source>
        <dbReference type="Proteomes" id="UP000280444"/>
    </source>
</evidence>
<evidence type="ECO:0000256" key="2">
    <source>
        <dbReference type="ARBA" id="ARBA00022448"/>
    </source>
</evidence>
<comment type="similarity">
    <text evidence="1">Belongs to the ABC transporter superfamily.</text>
</comment>
<evidence type="ECO:0000259" key="5">
    <source>
        <dbReference type="PROSITE" id="PS50893"/>
    </source>
</evidence>
<dbReference type="Proteomes" id="UP000280444">
    <property type="component" value="Unassembled WGS sequence"/>
</dbReference>
<dbReference type="Pfam" id="PF00005">
    <property type="entry name" value="ABC_tran"/>
    <property type="match status" value="1"/>
</dbReference>
<accession>A0A3P1SFC7</accession>
<organism evidence="6 7">
    <name type="scientific">Schaalia canis</name>
    <dbReference type="NCBI Taxonomy" id="100469"/>
    <lineage>
        <taxon>Bacteria</taxon>
        <taxon>Bacillati</taxon>
        <taxon>Actinomycetota</taxon>
        <taxon>Actinomycetes</taxon>
        <taxon>Actinomycetales</taxon>
        <taxon>Actinomycetaceae</taxon>
        <taxon>Schaalia</taxon>
    </lineage>
</organism>
<keyword evidence="2" id="KW-0813">Transport</keyword>
<dbReference type="RefSeq" id="WP_124868513.1">
    <property type="nucleotide sequence ID" value="NZ_RQZF01000002.1"/>
</dbReference>
<dbReference type="SMART" id="SM00382">
    <property type="entry name" value="AAA"/>
    <property type="match status" value="1"/>
</dbReference>
<gene>
    <name evidence="6" type="ORF">EII11_03080</name>
</gene>
<dbReference type="PROSITE" id="PS50893">
    <property type="entry name" value="ABC_TRANSPORTER_2"/>
    <property type="match status" value="1"/>
</dbReference>
<dbReference type="OrthoDB" id="9804819at2"/>
<proteinExistence type="inferred from homology"/>
<evidence type="ECO:0000256" key="1">
    <source>
        <dbReference type="ARBA" id="ARBA00005417"/>
    </source>
</evidence>
<evidence type="ECO:0000313" key="6">
    <source>
        <dbReference type="EMBL" id="RRC95858.1"/>
    </source>
</evidence>
<sequence length="239" mass="25564">MRAEPVTVTITHLHKQRGTRAVLTDIHTSIGPGKVTGLIGENGAGKSSLVRCIVGLDRPTQGQALVGDRPYRQLSSPLETVGTMLDGPGAHPKRSARQHLAWLCAAAGIPVSRAEEMLERMGLSEAARQPVGTFSLGMGQRLSLAQAMLGDPAVLLLDEPFNGLDPQGIRQLRSDCRQWAQEGRTVLVSSHLIDELEGIADDVIMLDRGRIVAAGAVAEVQGRHRSLEESFFAATGRGQ</sequence>
<feature type="domain" description="ABC transporter" evidence="5">
    <location>
        <begin position="8"/>
        <end position="233"/>
    </location>
</feature>
<reference evidence="6 7" key="1">
    <citation type="submission" date="2018-11" db="EMBL/GenBank/DDBJ databases">
        <title>Genomes From Bacteria Associated with the Canine Oral Cavity: a Test Case for Automated Genome-Based Taxonomic Assignment.</title>
        <authorList>
            <person name="Coil D.A."/>
            <person name="Jospin G."/>
            <person name="Darling A.E."/>
            <person name="Wallis C."/>
            <person name="Davis I.J."/>
            <person name="Harris S."/>
            <person name="Eisen J.A."/>
            <person name="Holcombe L.J."/>
            <person name="O'Flynn C."/>
        </authorList>
    </citation>
    <scope>NUCLEOTIDE SEQUENCE [LARGE SCALE GENOMIC DNA]</scope>
    <source>
        <strain evidence="6 7">OH770</strain>
    </source>
</reference>
<evidence type="ECO:0000256" key="3">
    <source>
        <dbReference type="ARBA" id="ARBA00022741"/>
    </source>
</evidence>
<keyword evidence="3" id="KW-0547">Nucleotide-binding</keyword>
<dbReference type="Gene3D" id="3.40.50.300">
    <property type="entry name" value="P-loop containing nucleotide triphosphate hydrolases"/>
    <property type="match status" value="1"/>
</dbReference>
<protein>
    <submittedName>
        <fullName evidence="6">ATP-binding cassette domain-containing protein</fullName>
    </submittedName>
</protein>
<name>A0A3P1SFC7_9ACTO</name>
<dbReference type="GO" id="GO:0016887">
    <property type="term" value="F:ATP hydrolysis activity"/>
    <property type="evidence" value="ECO:0007669"/>
    <property type="project" value="InterPro"/>
</dbReference>
<dbReference type="SUPFAM" id="SSF52540">
    <property type="entry name" value="P-loop containing nucleoside triphosphate hydrolases"/>
    <property type="match status" value="1"/>
</dbReference>
<comment type="caution">
    <text evidence="6">The sequence shown here is derived from an EMBL/GenBank/DDBJ whole genome shotgun (WGS) entry which is preliminary data.</text>
</comment>
<dbReference type="AlphaFoldDB" id="A0A3P1SFC7"/>
<dbReference type="PANTHER" id="PTHR43335">
    <property type="entry name" value="ABC TRANSPORTER, ATP-BINDING PROTEIN"/>
    <property type="match status" value="1"/>
</dbReference>
<dbReference type="PANTHER" id="PTHR43335:SF4">
    <property type="entry name" value="ABC TRANSPORTER, ATP-BINDING PROTEIN"/>
    <property type="match status" value="1"/>
</dbReference>
<dbReference type="EMBL" id="RQZF01000002">
    <property type="protein sequence ID" value="RRC95858.1"/>
    <property type="molecule type" value="Genomic_DNA"/>
</dbReference>
<dbReference type="InterPro" id="IPR003439">
    <property type="entry name" value="ABC_transporter-like_ATP-bd"/>
</dbReference>
<evidence type="ECO:0000256" key="4">
    <source>
        <dbReference type="ARBA" id="ARBA00022840"/>
    </source>
</evidence>
<dbReference type="GO" id="GO:0005524">
    <property type="term" value="F:ATP binding"/>
    <property type="evidence" value="ECO:0007669"/>
    <property type="project" value="UniProtKB-KW"/>
</dbReference>
<keyword evidence="7" id="KW-1185">Reference proteome</keyword>